<dbReference type="GO" id="GO:0005737">
    <property type="term" value="C:cytoplasm"/>
    <property type="evidence" value="ECO:0007669"/>
    <property type="project" value="UniProtKB-SubCell"/>
</dbReference>
<protein>
    <recommendedName>
        <fullName evidence="2">RTX toxin-activating lysine-acyltransferase</fullName>
        <ecNumber evidence="2">2.3.1.-</ecNumber>
    </recommendedName>
</protein>
<evidence type="ECO:0000256" key="2">
    <source>
        <dbReference type="RuleBase" id="RU368102"/>
    </source>
</evidence>
<reference evidence="3" key="1">
    <citation type="submission" date="2021-01" db="EMBL/GenBank/DDBJ databases">
        <title>Rhizobium sp. strain KVB221 16S ribosomal RNA gene Genome sequencing and assembly.</title>
        <authorList>
            <person name="Kang M."/>
        </authorList>
    </citation>
    <scope>NUCLEOTIDE SEQUENCE</scope>
    <source>
        <strain evidence="3">KVB221</strain>
    </source>
</reference>
<comment type="similarity">
    <text evidence="1 2">Belongs to the RTX toxin acyltransferase family.</text>
</comment>
<keyword evidence="2" id="KW-0963">Cytoplasm</keyword>
<proteinExistence type="inferred from homology"/>
<dbReference type="Proteomes" id="UP000633219">
    <property type="component" value="Unassembled WGS sequence"/>
</dbReference>
<organism evidence="3 4">
    <name type="scientific">Rhizobium setariae</name>
    <dbReference type="NCBI Taxonomy" id="2801340"/>
    <lineage>
        <taxon>Bacteria</taxon>
        <taxon>Pseudomonadati</taxon>
        <taxon>Pseudomonadota</taxon>
        <taxon>Alphaproteobacteria</taxon>
        <taxon>Hyphomicrobiales</taxon>
        <taxon>Rhizobiaceae</taxon>
        <taxon>Rhizobium/Agrobacterium group</taxon>
        <taxon>Rhizobium</taxon>
    </lineage>
</organism>
<keyword evidence="2" id="KW-0808">Transferase</keyword>
<dbReference type="EMBL" id="JAEQNC010000021">
    <property type="protein sequence ID" value="MBL0375291.1"/>
    <property type="molecule type" value="Genomic_DNA"/>
</dbReference>
<sequence length="188" mass="20605">MKNTSGTKAQDTGLTEASQLPSSEVIAKVAEVRAKVQSTFGQVVLAMAAVARYRHMMLSELQQLVIDPLIKDRIVIAFPASPDKDVTAAAAPATIAIWASVSEEADKRIREQISAGVFPVRLRAEDWVSGEHVWLLDVIAPSEKMATEVLKSFRRVAKKNEINIHPVVRELVDQQALGQLGRPLRSNT</sequence>
<keyword evidence="2" id="KW-0012">Acyltransferase</keyword>
<dbReference type="GO" id="GO:0009404">
    <property type="term" value="P:toxin metabolic process"/>
    <property type="evidence" value="ECO:0007669"/>
    <property type="project" value="UniProtKB-UniRule"/>
</dbReference>
<dbReference type="EC" id="2.3.1.-" evidence="2"/>
<gene>
    <name evidence="3" type="ORF">JJB09_25070</name>
</gene>
<dbReference type="GO" id="GO:0031640">
    <property type="term" value="P:killing of cells of another organism"/>
    <property type="evidence" value="ECO:0007669"/>
    <property type="project" value="UniProtKB-KW"/>
</dbReference>
<evidence type="ECO:0000313" key="3">
    <source>
        <dbReference type="EMBL" id="MBL0375291.1"/>
    </source>
</evidence>
<evidence type="ECO:0000256" key="1">
    <source>
        <dbReference type="ARBA" id="ARBA00005686"/>
    </source>
</evidence>
<comment type="caution">
    <text evidence="3">The sequence shown here is derived from an EMBL/GenBank/DDBJ whole genome shotgun (WGS) entry which is preliminary data.</text>
</comment>
<comment type="subcellular location">
    <subcellularLocation>
        <location evidence="2">Cytoplasm</location>
    </subcellularLocation>
</comment>
<dbReference type="GO" id="GO:0016746">
    <property type="term" value="F:acyltransferase activity"/>
    <property type="evidence" value="ECO:0007669"/>
    <property type="project" value="UniProtKB-UniRule"/>
</dbReference>
<keyword evidence="4" id="KW-1185">Reference proteome</keyword>
<evidence type="ECO:0000313" key="4">
    <source>
        <dbReference type="Proteomes" id="UP000633219"/>
    </source>
</evidence>
<dbReference type="InterPro" id="IPR003996">
    <property type="entry name" value="RTX_toxin-activating_protC_bac"/>
</dbReference>
<keyword evidence="2" id="KW-0204">Cytolysis</keyword>
<dbReference type="Pfam" id="PF02794">
    <property type="entry name" value="HlyC"/>
    <property type="match status" value="1"/>
</dbReference>
<accession>A0A937CPT3</accession>
<comment type="function">
    <text evidence="2">Involved in fatty acylation of protoxin at internal lysine residues, thereby converting it to the active toxin.</text>
</comment>
<dbReference type="AlphaFoldDB" id="A0A937CPT3"/>
<name>A0A937CPT3_9HYPH</name>